<sequence length="98" mass="9869">MSLTLRSLTFVTLSGLAFAAPAVSAQDAMAPAVNAMAPMAGDADITQCLEQVAGITFAEVKQAASAACRNLHNNAMGSDAMAPADTMAPAMDAMAPKP</sequence>
<dbReference type="PATRIC" id="fig|1293439.3.peg.2238"/>
<name>A0A0F5Q9Q2_9HYPH</name>
<evidence type="ECO:0000313" key="2">
    <source>
        <dbReference type="EMBL" id="KKC37461.1"/>
    </source>
</evidence>
<organism evidence="2 3">
    <name type="scientific">Devosia epidermidihirudinis</name>
    <dbReference type="NCBI Taxonomy" id="1293439"/>
    <lineage>
        <taxon>Bacteria</taxon>
        <taxon>Pseudomonadati</taxon>
        <taxon>Pseudomonadota</taxon>
        <taxon>Alphaproteobacteria</taxon>
        <taxon>Hyphomicrobiales</taxon>
        <taxon>Devosiaceae</taxon>
        <taxon>Devosia</taxon>
    </lineage>
</organism>
<keyword evidence="3" id="KW-1185">Reference proteome</keyword>
<dbReference type="STRING" id="1293439.WH87_13150"/>
<protein>
    <submittedName>
        <fullName evidence="2">Uncharacterized protein</fullName>
    </submittedName>
</protein>
<dbReference type="EMBL" id="LANJ01000019">
    <property type="protein sequence ID" value="KKC37461.1"/>
    <property type="molecule type" value="Genomic_DNA"/>
</dbReference>
<evidence type="ECO:0000256" key="1">
    <source>
        <dbReference type="SAM" id="SignalP"/>
    </source>
</evidence>
<dbReference type="RefSeq" id="WP_046137339.1">
    <property type="nucleotide sequence ID" value="NZ_LANJ01000019.1"/>
</dbReference>
<dbReference type="AlphaFoldDB" id="A0A0F5Q9Q2"/>
<comment type="caution">
    <text evidence="2">The sequence shown here is derived from an EMBL/GenBank/DDBJ whole genome shotgun (WGS) entry which is preliminary data.</text>
</comment>
<evidence type="ECO:0000313" key="3">
    <source>
        <dbReference type="Proteomes" id="UP000033411"/>
    </source>
</evidence>
<reference evidence="2 3" key="1">
    <citation type="submission" date="2015-03" db="EMBL/GenBank/DDBJ databases">
        <authorList>
            <person name="Lepp D."/>
            <person name="Hassan Y.I."/>
            <person name="Li X.-Z."/>
            <person name="Zhou T."/>
        </authorList>
    </citation>
    <scope>NUCLEOTIDE SEQUENCE [LARGE SCALE GENOMIC DNA]</scope>
    <source>
        <strain evidence="2 3">E84</strain>
    </source>
</reference>
<feature type="signal peptide" evidence="1">
    <location>
        <begin position="1"/>
        <end position="19"/>
    </location>
</feature>
<dbReference type="Proteomes" id="UP000033411">
    <property type="component" value="Unassembled WGS sequence"/>
</dbReference>
<gene>
    <name evidence="2" type="ORF">WH87_13150</name>
</gene>
<keyword evidence="1" id="KW-0732">Signal</keyword>
<feature type="chain" id="PRO_5002494542" evidence="1">
    <location>
        <begin position="20"/>
        <end position="98"/>
    </location>
</feature>
<proteinExistence type="predicted"/>
<accession>A0A0F5Q9Q2</accession>